<evidence type="ECO:0000256" key="1">
    <source>
        <dbReference type="SAM" id="MobiDB-lite"/>
    </source>
</evidence>
<dbReference type="Proteomes" id="UP000471672">
    <property type="component" value="Unassembled WGS sequence"/>
</dbReference>
<feature type="compositionally biased region" description="Low complexity" evidence="1">
    <location>
        <begin position="561"/>
        <end position="571"/>
    </location>
</feature>
<feature type="compositionally biased region" description="Pro residues" evidence="1">
    <location>
        <begin position="235"/>
        <end position="257"/>
    </location>
</feature>
<feature type="compositionally biased region" description="Low complexity" evidence="1">
    <location>
        <begin position="185"/>
        <end position="197"/>
    </location>
</feature>
<feature type="region of interest" description="Disordered" evidence="1">
    <location>
        <begin position="650"/>
        <end position="704"/>
    </location>
</feature>
<feature type="compositionally biased region" description="Basic and acidic residues" evidence="1">
    <location>
        <begin position="198"/>
        <end position="207"/>
    </location>
</feature>
<dbReference type="Gene3D" id="3.30.10.20">
    <property type="match status" value="1"/>
</dbReference>
<dbReference type="InterPro" id="IPR003709">
    <property type="entry name" value="VanY-like_core_dom"/>
</dbReference>
<dbReference type="Pfam" id="PF02557">
    <property type="entry name" value="VanY"/>
    <property type="match status" value="1"/>
</dbReference>
<feature type="region of interest" description="Disordered" evidence="1">
    <location>
        <begin position="527"/>
        <end position="597"/>
    </location>
</feature>
<dbReference type="InterPro" id="IPR005543">
    <property type="entry name" value="PASTA_dom"/>
</dbReference>
<dbReference type="CDD" id="cd14814">
    <property type="entry name" value="Peptidase_M15"/>
    <property type="match status" value="1"/>
</dbReference>
<dbReference type="InterPro" id="IPR009045">
    <property type="entry name" value="Zn_M74/Hedgehog-like"/>
</dbReference>
<organism evidence="3 4">
    <name type="scientific">Cellulosimicrobium composti</name>
    <dbReference type="NCBI Taxonomy" id="2672572"/>
    <lineage>
        <taxon>Bacteria</taxon>
        <taxon>Bacillati</taxon>
        <taxon>Actinomycetota</taxon>
        <taxon>Actinomycetes</taxon>
        <taxon>Micrococcales</taxon>
        <taxon>Promicromonosporaceae</taxon>
        <taxon>Cellulosimicrobium</taxon>
    </lineage>
</organism>
<dbReference type="RefSeq" id="WP_162289193.1">
    <property type="nucleotide sequence ID" value="NZ_JAAFAN010000009.1"/>
</dbReference>
<feature type="compositionally biased region" description="Pro residues" evidence="1">
    <location>
        <begin position="546"/>
        <end position="560"/>
    </location>
</feature>
<accession>A0ABX0B7K9</accession>
<dbReference type="EMBL" id="JAAFAN010000009">
    <property type="protein sequence ID" value="NDO88665.1"/>
    <property type="molecule type" value="Genomic_DNA"/>
</dbReference>
<evidence type="ECO:0000313" key="3">
    <source>
        <dbReference type="EMBL" id="NDO88665.1"/>
    </source>
</evidence>
<dbReference type="Pfam" id="PF03793">
    <property type="entry name" value="PASTA"/>
    <property type="match status" value="1"/>
</dbReference>
<dbReference type="CDD" id="cd06577">
    <property type="entry name" value="PASTA_pknB"/>
    <property type="match status" value="1"/>
</dbReference>
<protein>
    <submittedName>
        <fullName evidence="3">PASTA domain-containing protein</fullName>
    </submittedName>
</protein>
<feature type="compositionally biased region" description="Acidic residues" evidence="1">
    <location>
        <begin position="659"/>
        <end position="671"/>
    </location>
</feature>
<feature type="compositionally biased region" description="Pro residues" evidence="1">
    <location>
        <begin position="17"/>
        <end position="26"/>
    </location>
</feature>
<feature type="region of interest" description="Disordered" evidence="1">
    <location>
        <begin position="154"/>
        <end position="329"/>
    </location>
</feature>
<dbReference type="Gene3D" id="3.30.1380.10">
    <property type="match status" value="1"/>
</dbReference>
<dbReference type="SUPFAM" id="SSF55166">
    <property type="entry name" value="Hedgehog/DD-peptidase"/>
    <property type="match status" value="1"/>
</dbReference>
<feature type="compositionally biased region" description="Low complexity" evidence="1">
    <location>
        <begin position="534"/>
        <end position="545"/>
    </location>
</feature>
<feature type="compositionally biased region" description="Pro residues" evidence="1">
    <location>
        <begin position="672"/>
        <end position="687"/>
    </location>
</feature>
<proteinExistence type="predicted"/>
<dbReference type="PROSITE" id="PS51178">
    <property type="entry name" value="PASTA"/>
    <property type="match status" value="1"/>
</dbReference>
<feature type="domain" description="PASTA" evidence="2">
    <location>
        <begin position="587"/>
        <end position="653"/>
    </location>
</feature>
<reference evidence="3 4" key="1">
    <citation type="journal article" date="2021" name="Arch. Microbiol.">
        <title>Cellulosimicrobium fucosivorans sp. nov., isolated from San Elijo Lagoon, contains a fucose metabolic pathway linked to carotenoid production.</title>
        <authorList>
            <person name="Aviles F.A."/>
            <person name="Kyndt J.A."/>
        </authorList>
    </citation>
    <scope>NUCLEOTIDE SEQUENCE [LARGE SCALE GENOMIC DNA]</scope>
    <source>
        <strain evidence="3 4">SE3</strain>
    </source>
</reference>
<feature type="compositionally biased region" description="Basic and acidic residues" evidence="1">
    <location>
        <begin position="311"/>
        <end position="329"/>
    </location>
</feature>
<evidence type="ECO:0000313" key="4">
    <source>
        <dbReference type="Proteomes" id="UP000471672"/>
    </source>
</evidence>
<keyword evidence="4" id="KW-1185">Reference proteome</keyword>
<name>A0ABX0B7K9_9MICO</name>
<comment type="caution">
    <text evidence="3">The sequence shown here is derived from an EMBL/GenBank/DDBJ whole genome shotgun (WGS) entry which is preliminary data.</text>
</comment>
<evidence type="ECO:0000259" key="2">
    <source>
        <dbReference type="PROSITE" id="PS51178"/>
    </source>
</evidence>
<feature type="region of interest" description="Disordered" evidence="1">
    <location>
        <begin position="1"/>
        <end position="38"/>
    </location>
</feature>
<sequence length="704" mass="71256">MSTTDDEGGAAVGAPETPAPETPAPEAPAAETPSPLGRRARAVSHVLISSALAITLAAALAGSTQPRPGASFFAEEAAGATQVAAVSSTLGAGLDEDQQLDSAIEVLATANALDQSKVTAPVEQARAELGMLLATYLAQRDAARRVPVQVVPDGGLDLDDPLDGGGVPELPEPLDPDADGDATDTDSGSDAGSGSRARTTDPQDETRSPTQQPTTVDAAGDADAVRTSALRAAPSPSPTGDPSPDPSPSGSPSPGVSPSPGSTPTDEAADPGSGATTPGGSQVPPERALPEDAVPAPDGVSPQELDGTSDEPERSDDSGDGDHAEDDDHAHGTVTLEDVVTSATHLANLLGTDLVPVGVIPAVGRGAPPAGTTLAERLAEVVERYAGSTAEYQNGRIPPEALCELDFAPGKTLRCDAAVQLEALAAEFHKEFGYALKITDAYRPYEDQVRLKAIKPYLAAVPGTSQHGWGLAIDVGGSVPSGTSREYVWMRMHGPDYGWDNPAWARPNGSKPEPWHFEFFAAGKMPTRYTPSESTAPSTPQRPSSPSTPAPAPKPSPTQPAKPTEPAKPTTPTNPTPTTPTEPTPTQPTTVAVPGGLVGGTQAAAEAAIAKAGLTVSVTTKADAAKAGTVLAVTPGAGAQVAKGSTVTIVVSTGPAPDPEPEPTPDPEPTPEPEPTPDPTEPAPEPTVAPTQEPTADPTETPAS</sequence>
<dbReference type="PRINTS" id="PR01217">
    <property type="entry name" value="PRICHEXTENSN"/>
</dbReference>
<gene>
    <name evidence="3" type="ORF">GYH36_04180</name>
</gene>
<dbReference type="SMART" id="SM00740">
    <property type="entry name" value="PASTA"/>
    <property type="match status" value="1"/>
</dbReference>
<feature type="compositionally biased region" description="Acidic residues" evidence="1">
    <location>
        <begin position="172"/>
        <end position="184"/>
    </location>
</feature>
<feature type="compositionally biased region" description="Pro residues" evidence="1">
    <location>
        <begin position="572"/>
        <end position="586"/>
    </location>
</feature>